<keyword evidence="2" id="KW-1185">Reference proteome</keyword>
<evidence type="ECO:0000313" key="2">
    <source>
        <dbReference type="Proteomes" id="UP000609849"/>
    </source>
</evidence>
<dbReference type="Proteomes" id="UP000609849">
    <property type="component" value="Unassembled WGS sequence"/>
</dbReference>
<dbReference type="EMBL" id="JACRWE010000001">
    <property type="protein sequence ID" value="MBC5995264.1"/>
    <property type="molecule type" value="Genomic_DNA"/>
</dbReference>
<proteinExistence type="predicted"/>
<sequence>MHTIDVLKLIQEETLQFGTNISKTMAKHLMDKGVTVSEIAELYNCYEIKVLRTLNEINDNDYKNKVKEIDIALKIYKLLEQSKGFNFISSKLNIDKYKAFNIYNKYFHKYNNRVIDFKVVKELSKLNLTDKEIANFYNITDEDMKQVREHIIYEYKTKNLGSNKKLLNNINKEDILDEAYKESTNNDFYSIRSKNKKYK</sequence>
<reference evidence="1 2" key="1">
    <citation type="submission" date="2020-08" db="EMBL/GenBank/DDBJ databases">
        <authorList>
            <person name="Liu C."/>
            <person name="Sun Q."/>
        </authorList>
    </citation>
    <scope>NUCLEOTIDE SEQUENCE [LARGE SCALE GENOMIC DNA]</scope>
    <source>
        <strain evidence="1 2">NSJ-18</strain>
    </source>
</reference>
<name>A0ABR7JK19_9FIRM</name>
<dbReference type="RefSeq" id="WP_153971525.1">
    <property type="nucleotide sequence ID" value="NZ_JACRWE010000001.1"/>
</dbReference>
<accession>A0ABR7JK19</accession>
<organism evidence="1 2">
    <name type="scientific">Romboutsia faecis</name>
    <dbReference type="NCBI Taxonomy" id="2764597"/>
    <lineage>
        <taxon>Bacteria</taxon>
        <taxon>Bacillati</taxon>
        <taxon>Bacillota</taxon>
        <taxon>Clostridia</taxon>
        <taxon>Peptostreptococcales</taxon>
        <taxon>Peptostreptococcaceae</taxon>
        <taxon>Romboutsia</taxon>
    </lineage>
</organism>
<gene>
    <name evidence="1" type="ORF">H8923_00695</name>
</gene>
<protein>
    <submittedName>
        <fullName evidence="1">Uncharacterized protein</fullName>
    </submittedName>
</protein>
<evidence type="ECO:0000313" key="1">
    <source>
        <dbReference type="EMBL" id="MBC5995264.1"/>
    </source>
</evidence>
<comment type="caution">
    <text evidence="1">The sequence shown here is derived from an EMBL/GenBank/DDBJ whole genome shotgun (WGS) entry which is preliminary data.</text>
</comment>